<evidence type="ECO:0000256" key="3">
    <source>
        <dbReference type="ARBA" id="ARBA00022475"/>
    </source>
</evidence>
<dbReference type="InterPro" id="IPR046956">
    <property type="entry name" value="RLP23-like"/>
</dbReference>
<dbReference type="Pfam" id="PF00560">
    <property type="entry name" value="LRR_1"/>
    <property type="match status" value="7"/>
</dbReference>
<evidence type="ECO:0000259" key="13">
    <source>
        <dbReference type="Pfam" id="PF08263"/>
    </source>
</evidence>
<dbReference type="SMART" id="SM00369">
    <property type="entry name" value="LRR_TYP"/>
    <property type="match status" value="11"/>
</dbReference>
<dbReference type="SUPFAM" id="SSF52058">
    <property type="entry name" value="L domain-like"/>
    <property type="match status" value="1"/>
</dbReference>
<keyword evidence="10" id="KW-0472">Membrane</keyword>
<keyword evidence="15" id="KW-1185">Reference proteome</keyword>
<dbReference type="PRINTS" id="PR00019">
    <property type="entry name" value="LEURICHRPT"/>
</dbReference>
<dbReference type="FunFam" id="3.80.10.10:FF:000383">
    <property type="entry name" value="Leucine-rich repeat receptor protein kinase EMS1"/>
    <property type="match status" value="1"/>
</dbReference>
<reference evidence="14" key="1">
    <citation type="submission" date="2023-08" db="EMBL/GenBank/DDBJ databases">
        <title>A de novo genome assembly of Solanum verrucosum Schlechtendal, a Mexican diploid species geographically isolated from the other diploid A-genome species in potato relatives.</title>
        <authorList>
            <person name="Hosaka K."/>
        </authorList>
    </citation>
    <scope>NUCLEOTIDE SEQUENCE</scope>
    <source>
        <tissue evidence="14">Young leaves</tissue>
    </source>
</reference>
<keyword evidence="3" id="KW-1003">Cell membrane</keyword>
<dbReference type="Gene3D" id="3.80.10.10">
    <property type="entry name" value="Ribonuclease Inhibitor"/>
    <property type="match status" value="4"/>
</dbReference>
<feature type="chain" id="PRO_5041930814" description="Leucine-rich repeat-containing N-terminal plant-type domain-containing protein" evidence="12">
    <location>
        <begin position="22"/>
        <end position="825"/>
    </location>
</feature>
<dbReference type="Pfam" id="PF08263">
    <property type="entry name" value="LRRNT_2"/>
    <property type="match status" value="1"/>
</dbReference>
<keyword evidence="8" id="KW-0677">Repeat</keyword>
<name>A0AAF0UJ35_SOLVR</name>
<feature type="domain" description="Leucine-rich repeat-containing N-terminal plant-type" evidence="13">
    <location>
        <begin position="31"/>
        <end position="78"/>
    </location>
</feature>
<dbReference type="GO" id="GO:0005886">
    <property type="term" value="C:plasma membrane"/>
    <property type="evidence" value="ECO:0007669"/>
    <property type="project" value="UniProtKB-SubCell"/>
</dbReference>
<evidence type="ECO:0000256" key="8">
    <source>
        <dbReference type="ARBA" id="ARBA00022737"/>
    </source>
</evidence>
<evidence type="ECO:0000256" key="1">
    <source>
        <dbReference type="ARBA" id="ARBA00004251"/>
    </source>
</evidence>
<dbReference type="SUPFAM" id="SSF52047">
    <property type="entry name" value="RNI-like"/>
    <property type="match status" value="1"/>
</dbReference>
<dbReference type="Pfam" id="PF13855">
    <property type="entry name" value="LRR_8"/>
    <property type="match status" value="2"/>
</dbReference>
<dbReference type="InterPro" id="IPR032675">
    <property type="entry name" value="LRR_dom_sf"/>
</dbReference>
<dbReference type="InterPro" id="IPR003591">
    <property type="entry name" value="Leu-rich_rpt_typical-subtyp"/>
</dbReference>
<comment type="subcellular location">
    <subcellularLocation>
        <location evidence="1">Cell membrane</location>
        <topology evidence="1">Single-pass type I membrane protein</topology>
    </subcellularLocation>
</comment>
<dbReference type="PANTHER" id="PTHR48061">
    <property type="entry name" value="LEUCINE-RICH REPEAT RECEPTOR PROTEIN KINASE EMS1-LIKE-RELATED"/>
    <property type="match status" value="1"/>
</dbReference>
<keyword evidence="6" id="KW-0812">Transmembrane</keyword>
<keyword evidence="4" id="KW-0597">Phosphoprotein</keyword>
<dbReference type="InterPro" id="IPR001611">
    <property type="entry name" value="Leu-rich_rpt"/>
</dbReference>
<evidence type="ECO:0000256" key="5">
    <source>
        <dbReference type="ARBA" id="ARBA00022614"/>
    </source>
</evidence>
<feature type="signal peptide" evidence="12">
    <location>
        <begin position="1"/>
        <end position="21"/>
    </location>
</feature>
<evidence type="ECO:0000313" key="14">
    <source>
        <dbReference type="EMBL" id="WMV47122.1"/>
    </source>
</evidence>
<dbReference type="PROSITE" id="PS51450">
    <property type="entry name" value="LRR"/>
    <property type="match status" value="1"/>
</dbReference>
<evidence type="ECO:0000256" key="7">
    <source>
        <dbReference type="ARBA" id="ARBA00022729"/>
    </source>
</evidence>
<dbReference type="FunFam" id="3.80.10.10:FF:000095">
    <property type="entry name" value="LRR receptor-like serine/threonine-protein kinase GSO1"/>
    <property type="match status" value="1"/>
</dbReference>
<evidence type="ECO:0000256" key="6">
    <source>
        <dbReference type="ARBA" id="ARBA00022692"/>
    </source>
</evidence>
<evidence type="ECO:0000256" key="12">
    <source>
        <dbReference type="SAM" id="SignalP"/>
    </source>
</evidence>
<gene>
    <name evidence="14" type="ORF">MTR67_040507</name>
</gene>
<evidence type="ECO:0000256" key="10">
    <source>
        <dbReference type="ARBA" id="ARBA00023136"/>
    </source>
</evidence>
<dbReference type="EMBL" id="CP133620">
    <property type="protein sequence ID" value="WMV47122.1"/>
    <property type="molecule type" value="Genomic_DNA"/>
</dbReference>
<evidence type="ECO:0000256" key="11">
    <source>
        <dbReference type="ARBA" id="ARBA00023180"/>
    </source>
</evidence>
<keyword evidence="5" id="KW-0433">Leucine-rich repeat</keyword>
<keyword evidence="11" id="KW-0325">Glycoprotein</keyword>
<sequence length="825" mass="91806">MGYAAVLSLVFLCHEVFTVSSSILPHLSHKHQIISLLKFKQSLTINTSASYNCENPYPKTTSWNMSRDCCSWDGVVCDNMTGNVIELNLSCSGIVGKIDSNSNLFQLSHLQRLDLSYNHFSKSHISPEFGWFSNLTHFDLSWAEFSGQISSEISHLSKLHSLRLYSSVGLRLAAHDFKLLLQNLTQLRELDLSNINISSTIPLNFSSHLTTLSLINTGLYGIIPESIFHLPNLEKLYITFNYDLSGYFPKTKWNSSASLVELDLLGVNFSDNFPESIGYLTSVRSLSLQSCNLRGPIPESISNLTRIEYLHAQDNSLNGTIPSGVFSLPSLSFLLLGGNNFSGHLEDFKSNSLIFINLGDNQLQGYLPKSIQNLVNLITLDLSFNNFSGRVDVSLFSNLKRLSDLTLSNNKISLNNENKVTLPESLQTLHLAACEVKELEFLRSAKQLEGLDLSNNKIQGRIPDWAWSNWMFSLRSLSISHNMLTSVDSIPLQTVYTIDLRSNLLQGSLPMPPNSTRYFFISQNNLTKEIPSSICNLTSLVMLDLAKNNLMGEIPQCLGNISGLEVLDMQHNSLIGTLPTIFSINGSSLRSLNLHSNKLEGRIPRSLANCKELQLLDLGDNHLTDTFPMWLGTLPKLKVLSLRSNTLHGPIQPPRIETIFPELQILDLSYNAFSGNLPSNLFQHLKAMRTNDPSTEAPRYPGSTYYEDSITVTTKGFVREIVRILYLYTVIDFSSNKFEGQIPSIMGDLIAIHTINLSHNGLKGHIPPSLGDLSSVESLDLSGNQLSGDIPEQLASLTSLSFLNLSHNHLEGCIPQGSQFHTFEC</sequence>
<dbReference type="PANTHER" id="PTHR48061:SF18">
    <property type="entry name" value="HCR2-0B"/>
    <property type="match status" value="1"/>
</dbReference>
<organism evidence="14 15">
    <name type="scientific">Solanum verrucosum</name>
    <dbReference type="NCBI Taxonomy" id="315347"/>
    <lineage>
        <taxon>Eukaryota</taxon>
        <taxon>Viridiplantae</taxon>
        <taxon>Streptophyta</taxon>
        <taxon>Embryophyta</taxon>
        <taxon>Tracheophyta</taxon>
        <taxon>Spermatophyta</taxon>
        <taxon>Magnoliopsida</taxon>
        <taxon>eudicotyledons</taxon>
        <taxon>Gunneridae</taxon>
        <taxon>Pentapetalae</taxon>
        <taxon>asterids</taxon>
        <taxon>lamiids</taxon>
        <taxon>Solanales</taxon>
        <taxon>Solanaceae</taxon>
        <taxon>Solanoideae</taxon>
        <taxon>Solaneae</taxon>
        <taxon>Solanum</taxon>
    </lineage>
</organism>
<evidence type="ECO:0000256" key="2">
    <source>
        <dbReference type="ARBA" id="ARBA00009592"/>
    </source>
</evidence>
<dbReference type="InterPro" id="IPR013210">
    <property type="entry name" value="LRR_N_plant-typ"/>
</dbReference>
<keyword evidence="7 12" id="KW-0732">Signal</keyword>
<evidence type="ECO:0000256" key="4">
    <source>
        <dbReference type="ARBA" id="ARBA00022553"/>
    </source>
</evidence>
<comment type="similarity">
    <text evidence="2">Belongs to the RLP family.</text>
</comment>
<keyword evidence="9" id="KW-1133">Transmembrane helix</keyword>
<dbReference type="AlphaFoldDB" id="A0AAF0UJ35"/>
<proteinExistence type="inferred from homology"/>
<evidence type="ECO:0000256" key="9">
    <source>
        <dbReference type="ARBA" id="ARBA00022989"/>
    </source>
</evidence>
<protein>
    <recommendedName>
        <fullName evidence="13">Leucine-rich repeat-containing N-terminal plant-type domain-containing protein</fullName>
    </recommendedName>
</protein>
<dbReference type="GO" id="GO:0050832">
    <property type="term" value="P:defense response to fungus"/>
    <property type="evidence" value="ECO:0007669"/>
    <property type="project" value="UniProtKB-ARBA"/>
</dbReference>
<dbReference type="FunFam" id="3.80.10.10:FF:000041">
    <property type="entry name" value="LRR receptor-like serine/threonine-protein kinase ERECTA"/>
    <property type="match status" value="1"/>
</dbReference>
<evidence type="ECO:0000313" key="15">
    <source>
        <dbReference type="Proteomes" id="UP001234989"/>
    </source>
</evidence>
<dbReference type="Proteomes" id="UP001234989">
    <property type="component" value="Chromosome 9"/>
</dbReference>
<accession>A0AAF0UJ35</accession>